<name>A0AA37WCV2_9BACT</name>
<organism evidence="3 4">
    <name type="scientific">Portibacter lacus</name>
    <dbReference type="NCBI Taxonomy" id="1099794"/>
    <lineage>
        <taxon>Bacteria</taxon>
        <taxon>Pseudomonadati</taxon>
        <taxon>Bacteroidota</taxon>
        <taxon>Saprospiria</taxon>
        <taxon>Saprospirales</taxon>
        <taxon>Haliscomenobacteraceae</taxon>
        <taxon>Portibacter</taxon>
    </lineage>
</organism>
<dbReference type="AlphaFoldDB" id="A0AA37WCV2"/>
<keyword evidence="4" id="KW-1185">Reference proteome</keyword>
<reference evidence="3" key="2">
    <citation type="submission" date="2023-01" db="EMBL/GenBank/DDBJ databases">
        <title>Draft genome sequence of Portibacter lacus strain NBRC 108769.</title>
        <authorList>
            <person name="Sun Q."/>
            <person name="Mori K."/>
        </authorList>
    </citation>
    <scope>NUCLEOTIDE SEQUENCE</scope>
    <source>
        <strain evidence="3">NBRC 108769</strain>
    </source>
</reference>
<protein>
    <submittedName>
        <fullName evidence="3">Uncharacterized protein</fullName>
    </submittedName>
</protein>
<keyword evidence="2" id="KW-0472">Membrane</keyword>
<feature type="transmembrane region" description="Helical" evidence="2">
    <location>
        <begin position="12"/>
        <end position="32"/>
    </location>
</feature>
<evidence type="ECO:0000313" key="3">
    <source>
        <dbReference type="EMBL" id="GLR16931.1"/>
    </source>
</evidence>
<feature type="region of interest" description="Disordered" evidence="1">
    <location>
        <begin position="55"/>
        <end position="75"/>
    </location>
</feature>
<evidence type="ECO:0000256" key="1">
    <source>
        <dbReference type="SAM" id="MobiDB-lite"/>
    </source>
</evidence>
<dbReference type="EMBL" id="BSOH01000007">
    <property type="protein sequence ID" value="GLR16931.1"/>
    <property type="molecule type" value="Genomic_DNA"/>
</dbReference>
<gene>
    <name evidence="3" type="ORF">GCM10007940_15460</name>
</gene>
<sequence length="255" mass="28314">MKKNPIKRIFRIIVFIFFLIISGIIALLITNYKGLGDDIKSIAFPNKEVSLDATAKDQDSEYELPEEKETSGYKFNSDYDDDTMKDFSQPIIDTIVNEVNDSKSQIPVPTIESVSEESSSIKGNNVKVGELTTSDSLILSSENIAEESYLKKEIDASARILAIAGKNLLLNKSRDDQEAIILILAESDLNRSISIVDLSKKIIFSSDQSKIGKLADLAKMKEISSETMICNQANTLCIMPIYHTFGKIGYALINK</sequence>
<keyword evidence="2" id="KW-0812">Transmembrane</keyword>
<comment type="caution">
    <text evidence="3">The sequence shown here is derived from an EMBL/GenBank/DDBJ whole genome shotgun (WGS) entry which is preliminary data.</text>
</comment>
<dbReference type="Proteomes" id="UP001156666">
    <property type="component" value="Unassembled WGS sequence"/>
</dbReference>
<keyword evidence="2" id="KW-1133">Transmembrane helix</keyword>
<accession>A0AA37WCV2</accession>
<dbReference type="RefSeq" id="WP_235290889.1">
    <property type="nucleotide sequence ID" value="NZ_BSOH01000007.1"/>
</dbReference>
<evidence type="ECO:0000313" key="4">
    <source>
        <dbReference type="Proteomes" id="UP001156666"/>
    </source>
</evidence>
<proteinExistence type="predicted"/>
<reference evidence="3" key="1">
    <citation type="journal article" date="2014" name="Int. J. Syst. Evol. Microbiol.">
        <title>Complete genome sequence of Corynebacterium casei LMG S-19264T (=DSM 44701T), isolated from a smear-ripened cheese.</title>
        <authorList>
            <consortium name="US DOE Joint Genome Institute (JGI-PGF)"/>
            <person name="Walter F."/>
            <person name="Albersmeier A."/>
            <person name="Kalinowski J."/>
            <person name="Ruckert C."/>
        </authorList>
    </citation>
    <scope>NUCLEOTIDE SEQUENCE</scope>
    <source>
        <strain evidence="3">NBRC 108769</strain>
    </source>
</reference>
<feature type="compositionally biased region" description="Basic and acidic residues" evidence="1">
    <location>
        <begin position="55"/>
        <end position="71"/>
    </location>
</feature>
<evidence type="ECO:0000256" key="2">
    <source>
        <dbReference type="SAM" id="Phobius"/>
    </source>
</evidence>